<dbReference type="Pfam" id="PF12802">
    <property type="entry name" value="MarR_2"/>
    <property type="match status" value="1"/>
</dbReference>
<keyword evidence="3" id="KW-1185">Reference proteome</keyword>
<protein>
    <submittedName>
        <fullName evidence="2">MarR family transcriptional regulator</fullName>
    </submittedName>
</protein>
<reference evidence="2 3" key="2">
    <citation type="submission" date="2019-08" db="EMBL/GenBank/DDBJ databases">
        <title>Amycolatopsis acidicola sp. nov., isolated from peat swamp forest soil.</title>
        <authorList>
            <person name="Srisuk N."/>
        </authorList>
    </citation>
    <scope>NUCLEOTIDE SEQUENCE [LARGE SCALE GENOMIC DNA]</scope>
    <source>
        <strain evidence="2 3">TBRC 6029</strain>
    </source>
</reference>
<reference evidence="2 3" key="1">
    <citation type="submission" date="2019-07" db="EMBL/GenBank/DDBJ databases">
        <authorList>
            <person name="Duangmal K."/>
            <person name="Teo W.F.A."/>
        </authorList>
    </citation>
    <scope>NUCLEOTIDE SEQUENCE [LARGE SCALE GENOMIC DNA]</scope>
    <source>
        <strain evidence="2 3">TBRC 6029</strain>
    </source>
</reference>
<organism evidence="2 3">
    <name type="scientific">Amycolatopsis rhizosphaerae</name>
    <dbReference type="NCBI Taxonomy" id="2053003"/>
    <lineage>
        <taxon>Bacteria</taxon>
        <taxon>Bacillati</taxon>
        <taxon>Actinomycetota</taxon>
        <taxon>Actinomycetes</taxon>
        <taxon>Pseudonocardiales</taxon>
        <taxon>Pseudonocardiaceae</taxon>
        <taxon>Amycolatopsis</taxon>
    </lineage>
</organism>
<dbReference type="OrthoDB" id="3177763at2"/>
<name>A0A558D101_9PSEU</name>
<dbReference type="InterPro" id="IPR039422">
    <property type="entry name" value="MarR/SlyA-like"/>
</dbReference>
<evidence type="ECO:0000313" key="2">
    <source>
        <dbReference type="EMBL" id="TVT54658.1"/>
    </source>
</evidence>
<dbReference type="InterPro" id="IPR000835">
    <property type="entry name" value="HTH_MarR-typ"/>
</dbReference>
<dbReference type="InterPro" id="IPR036388">
    <property type="entry name" value="WH-like_DNA-bd_sf"/>
</dbReference>
<dbReference type="AlphaFoldDB" id="A0A558D101"/>
<dbReference type="SMART" id="SM00347">
    <property type="entry name" value="HTH_MARR"/>
    <property type="match status" value="1"/>
</dbReference>
<sequence>MSQQETVGPLTDAVGYVLKQAASALRAGMDAALRPLELTVPQYACLELLGQHPGLSNAELARGAFVTRQSMNGVLRGLQDRGLVSRPATAAHGRALPTELTPAGRQQLHEASVAVRAVERRMLTALSPSAQRRLRDDLAACAAALAEPGGTPAGE</sequence>
<dbReference type="Proteomes" id="UP000320011">
    <property type="component" value="Unassembled WGS sequence"/>
</dbReference>
<dbReference type="Gene3D" id="1.10.10.10">
    <property type="entry name" value="Winged helix-like DNA-binding domain superfamily/Winged helix DNA-binding domain"/>
    <property type="match status" value="1"/>
</dbReference>
<dbReference type="PANTHER" id="PTHR33164">
    <property type="entry name" value="TRANSCRIPTIONAL REGULATOR, MARR FAMILY"/>
    <property type="match status" value="1"/>
</dbReference>
<accession>A0A558D101</accession>
<gene>
    <name evidence="2" type="ORF">FNH05_10380</name>
</gene>
<dbReference type="GO" id="GO:0006950">
    <property type="term" value="P:response to stress"/>
    <property type="evidence" value="ECO:0007669"/>
    <property type="project" value="TreeGrafter"/>
</dbReference>
<comment type="caution">
    <text evidence="2">The sequence shown here is derived from an EMBL/GenBank/DDBJ whole genome shotgun (WGS) entry which is preliminary data.</text>
</comment>
<dbReference type="GO" id="GO:0003700">
    <property type="term" value="F:DNA-binding transcription factor activity"/>
    <property type="evidence" value="ECO:0007669"/>
    <property type="project" value="InterPro"/>
</dbReference>
<feature type="domain" description="HTH marR-type" evidence="1">
    <location>
        <begin position="11"/>
        <end position="143"/>
    </location>
</feature>
<dbReference type="InterPro" id="IPR036390">
    <property type="entry name" value="WH_DNA-bd_sf"/>
</dbReference>
<dbReference type="RefSeq" id="WP_144587134.1">
    <property type="nucleotide sequence ID" value="NZ_VJWX01000072.1"/>
</dbReference>
<evidence type="ECO:0000313" key="3">
    <source>
        <dbReference type="Proteomes" id="UP000320011"/>
    </source>
</evidence>
<dbReference type="SUPFAM" id="SSF46785">
    <property type="entry name" value="Winged helix' DNA-binding domain"/>
    <property type="match status" value="1"/>
</dbReference>
<dbReference type="PROSITE" id="PS50995">
    <property type="entry name" value="HTH_MARR_2"/>
    <property type="match status" value="1"/>
</dbReference>
<evidence type="ECO:0000259" key="1">
    <source>
        <dbReference type="PROSITE" id="PS50995"/>
    </source>
</evidence>
<dbReference type="PANTHER" id="PTHR33164:SF43">
    <property type="entry name" value="HTH-TYPE TRANSCRIPTIONAL REPRESSOR YETL"/>
    <property type="match status" value="1"/>
</dbReference>
<proteinExistence type="predicted"/>
<dbReference type="EMBL" id="VJWX01000072">
    <property type="protein sequence ID" value="TVT54658.1"/>
    <property type="molecule type" value="Genomic_DNA"/>
</dbReference>